<dbReference type="GeneID" id="66077519"/>
<dbReference type="AlphaFoldDB" id="A0A9P7RZ36"/>
<dbReference type="EMBL" id="CM032185">
    <property type="protein sequence ID" value="KAG7092062.1"/>
    <property type="molecule type" value="Genomic_DNA"/>
</dbReference>
<name>A0A9P7RZ36_9AGAR</name>
<evidence type="ECO:0000313" key="3">
    <source>
        <dbReference type="Proteomes" id="UP001049176"/>
    </source>
</evidence>
<organism evidence="2 3">
    <name type="scientific">Marasmius oreades</name>
    <name type="common">fairy-ring Marasmius</name>
    <dbReference type="NCBI Taxonomy" id="181124"/>
    <lineage>
        <taxon>Eukaryota</taxon>
        <taxon>Fungi</taxon>
        <taxon>Dikarya</taxon>
        <taxon>Basidiomycota</taxon>
        <taxon>Agaricomycotina</taxon>
        <taxon>Agaricomycetes</taxon>
        <taxon>Agaricomycetidae</taxon>
        <taxon>Agaricales</taxon>
        <taxon>Marasmiineae</taxon>
        <taxon>Marasmiaceae</taxon>
        <taxon>Marasmius</taxon>
    </lineage>
</organism>
<feature type="compositionally biased region" description="Basic and acidic residues" evidence="1">
    <location>
        <begin position="196"/>
        <end position="209"/>
    </location>
</feature>
<evidence type="ECO:0000256" key="1">
    <source>
        <dbReference type="SAM" id="MobiDB-lite"/>
    </source>
</evidence>
<comment type="caution">
    <text evidence="2">The sequence shown here is derived from an EMBL/GenBank/DDBJ whole genome shotgun (WGS) entry which is preliminary data.</text>
</comment>
<dbReference type="RefSeq" id="XP_043008532.1">
    <property type="nucleotide sequence ID" value="XM_043153248.1"/>
</dbReference>
<feature type="region of interest" description="Disordered" evidence="1">
    <location>
        <begin position="135"/>
        <end position="230"/>
    </location>
</feature>
<dbReference type="Proteomes" id="UP001049176">
    <property type="component" value="Chromosome 5"/>
</dbReference>
<protein>
    <submittedName>
        <fullName evidence="2">Uncharacterized protein</fullName>
    </submittedName>
</protein>
<accession>A0A9P7RZ36</accession>
<reference evidence="2" key="1">
    <citation type="journal article" date="2021" name="Genome Biol. Evol.">
        <title>The assembled and annotated genome of the fairy-ring fungus Marasmius oreades.</title>
        <authorList>
            <person name="Hiltunen M."/>
            <person name="Ament-Velasquez S.L."/>
            <person name="Johannesson H."/>
        </authorList>
    </citation>
    <scope>NUCLEOTIDE SEQUENCE</scope>
    <source>
        <strain evidence="2">03SP1</strain>
    </source>
</reference>
<gene>
    <name evidence="2" type="ORF">E1B28_008443</name>
</gene>
<keyword evidence="3" id="KW-1185">Reference proteome</keyword>
<evidence type="ECO:0000313" key="2">
    <source>
        <dbReference type="EMBL" id="KAG7092062.1"/>
    </source>
</evidence>
<sequence length="230" mass="25938">MSTCDGLSEFVDEDLSAFNNVLYRVHRCFQDALTKQVRSEEEHQKLIDRAFFFEESGLDMIASKFRDYYHLHSFPAKSSSGVLTPAQLASWDSFHMPPCNLKTSPPLNYLREVLPSSDFQPHVWTPEYRQVLEETPAPKRNCSSKKNKAQSPSASSKIEVEEVPPPSKKAKFTRSSKNIKVTTTEPESVSEAEEAVDPHANEEETKNYDSGESEVDQLCSSPVVPLAHLK</sequence>
<dbReference type="KEGG" id="more:E1B28_008443"/>
<proteinExistence type="predicted"/>